<dbReference type="InterPro" id="IPR045005">
    <property type="entry name" value="BPM1-6"/>
</dbReference>
<evidence type="ECO:0000313" key="5">
    <source>
        <dbReference type="Proteomes" id="UP000015453"/>
    </source>
</evidence>
<dbReference type="AlphaFoldDB" id="S8CA02"/>
<sequence>MDILELRYSKYLKDNCIRFRCSITIFPPATVEESHATPTIFDDLKRLLESGNGCDVTFEVDGKKFGAHKSIMAARSPVFNALFFGSLSDPNLKCVTLPEMDPDVFKGFLDFVYCDELSGETSVSMYESLFVAADKYDFSRLKAHCEDELHENIGVETVASILLRAEMTNSSVLKSACLEYITCSENIEEVMETDSFRGIVENHSQILAELMKEIVVRNKNVS</sequence>
<dbReference type="Pfam" id="PF24570">
    <property type="entry name" value="BACK_BPM_SPOP"/>
    <property type="match status" value="1"/>
</dbReference>
<evidence type="ECO:0000256" key="1">
    <source>
        <dbReference type="ARBA" id="ARBA00004906"/>
    </source>
</evidence>
<comment type="pathway">
    <text evidence="1">Protein modification; protein ubiquitination.</text>
</comment>
<dbReference type="PANTHER" id="PTHR26379:SF187">
    <property type="entry name" value="OS07G0655300 PROTEIN"/>
    <property type="match status" value="1"/>
</dbReference>
<evidence type="ECO:0000259" key="3">
    <source>
        <dbReference type="PROSITE" id="PS50097"/>
    </source>
</evidence>
<protein>
    <recommendedName>
        <fullName evidence="3">BTB domain-containing protein</fullName>
    </recommendedName>
</protein>
<accession>S8CA02</accession>
<dbReference type="EMBL" id="AUSU01005348">
    <property type="protein sequence ID" value="EPS63640.1"/>
    <property type="molecule type" value="Genomic_DNA"/>
</dbReference>
<comment type="similarity">
    <text evidence="2">Belongs to the Tdpoz family.</text>
</comment>
<organism evidence="4 5">
    <name type="scientific">Genlisea aurea</name>
    <dbReference type="NCBI Taxonomy" id="192259"/>
    <lineage>
        <taxon>Eukaryota</taxon>
        <taxon>Viridiplantae</taxon>
        <taxon>Streptophyta</taxon>
        <taxon>Embryophyta</taxon>
        <taxon>Tracheophyta</taxon>
        <taxon>Spermatophyta</taxon>
        <taxon>Magnoliopsida</taxon>
        <taxon>eudicotyledons</taxon>
        <taxon>Gunneridae</taxon>
        <taxon>Pentapetalae</taxon>
        <taxon>asterids</taxon>
        <taxon>lamiids</taxon>
        <taxon>Lamiales</taxon>
        <taxon>Lentibulariaceae</taxon>
        <taxon>Genlisea</taxon>
    </lineage>
</organism>
<dbReference type="OrthoDB" id="6359816at2759"/>
<dbReference type="PROSITE" id="PS50097">
    <property type="entry name" value="BTB"/>
    <property type="match status" value="1"/>
</dbReference>
<reference evidence="4 5" key="1">
    <citation type="journal article" date="2013" name="BMC Genomics">
        <title>The miniature genome of a carnivorous plant Genlisea aurea contains a low number of genes and short non-coding sequences.</title>
        <authorList>
            <person name="Leushkin E.V."/>
            <person name="Sutormin R.A."/>
            <person name="Nabieva E.R."/>
            <person name="Penin A.A."/>
            <person name="Kondrashov A.S."/>
            <person name="Logacheva M.D."/>
        </authorList>
    </citation>
    <scope>NUCLEOTIDE SEQUENCE [LARGE SCALE GENOMIC DNA]</scope>
</reference>
<dbReference type="GO" id="GO:0016567">
    <property type="term" value="P:protein ubiquitination"/>
    <property type="evidence" value="ECO:0007669"/>
    <property type="project" value="InterPro"/>
</dbReference>
<evidence type="ECO:0000256" key="2">
    <source>
        <dbReference type="ARBA" id="ARBA00010846"/>
    </source>
</evidence>
<dbReference type="InterPro" id="IPR000210">
    <property type="entry name" value="BTB/POZ_dom"/>
</dbReference>
<keyword evidence="5" id="KW-1185">Reference proteome</keyword>
<feature type="domain" description="BTB" evidence="3">
    <location>
        <begin position="54"/>
        <end position="121"/>
    </location>
</feature>
<dbReference type="PANTHER" id="PTHR26379">
    <property type="entry name" value="BTB/POZ AND MATH DOMAIN-CONTAINING PROTEIN 1"/>
    <property type="match status" value="1"/>
</dbReference>
<gene>
    <name evidence="4" type="ORF">M569_11145</name>
</gene>
<dbReference type="Gene3D" id="1.25.40.420">
    <property type="match status" value="1"/>
</dbReference>
<name>S8CA02_9LAMI</name>
<dbReference type="Proteomes" id="UP000015453">
    <property type="component" value="Unassembled WGS sequence"/>
</dbReference>
<dbReference type="SMART" id="SM00225">
    <property type="entry name" value="BTB"/>
    <property type="match status" value="1"/>
</dbReference>
<dbReference type="InterPro" id="IPR056423">
    <property type="entry name" value="BACK_BPM_SPOP"/>
</dbReference>
<proteinExistence type="inferred from homology"/>
<dbReference type="Pfam" id="PF00651">
    <property type="entry name" value="BTB"/>
    <property type="match status" value="1"/>
</dbReference>
<dbReference type="SUPFAM" id="SSF54695">
    <property type="entry name" value="POZ domain"/>
    <property type="match status" value="1"/>
</dbReference>
<comment type="caution">
    <text evidence="4">The sequence shown here is derived from an EMBL/GenBank/DDBJ whole genome shotgun (WGS) entry which is preliminary data.</text>
</comment>
<dbReference type="Gene3D" id="3.30.710.10">
    <property type="entry name" value="Potassium Channel Kv1.1, Chain A"/>
    <property type="match status" value="1"/>
</dbReference>
<evidence type="ECO:0000313" key="4">
    <source>
        <dbReference type="EMBL" id="EPS63640.1"/>
    </source>
</evidence>
<dbReference type="InterPro" id="IPR011333">
    <property type="entry name" value="SKP1/BTB/POZ_sf"/>
</dbReference>